<keyword evidence="3" id="KW-1185">Reference proteome</keyword>
<dbReference type="PANTHER" id="PTHR21064:SF5">
    <property type="entry name" value="SLR1880 PROTEIN"/>
    <property type="match status" value="1"/>
</dbReference>
<organism evidence="2 3">
    <name type="scientific">Zhenhengia yiwuensis</name>
    <dbReference type="NCBI Taxonomy" id="2763666"/>
    <lineage>
        <taxon>Bacteria</taxon>
        <taxon>Bacillati</taxon>
        <taxon>Bacillota</taxon>
        <taxon>Clostridia</taxon>
        <taxon>Lachnospirales</taxon>
        <taxon>Lachnospiraceae</taxon>
        <taxon>Zhenhengia</taxon>
    </lineage>
</organism>
<evidence type="ECO:0000313" key="3">
    <source>
        <dbReference type="Proteomes" id="UP000655830"/>
    </source>
</evidence>
<dbReference type="Proteomes" id="UP000655830">
    <property type="component" value="Unassembled WGS sequence"/>
</dbReference>
<reference evidence="2" key="1">
    <citation type="submission" date="2020-08" db="EMBL/GenBank/DDBJ databases">
        <title>Genome public.</title>
        <authorList>
            <person name="Liu C."/>
            <person name="Sun Q."/>
        </authorList>
    </citation>
    <scope>NUCLEOTIDE SEQUENCE</scope>
    <source>
        <strain evidence="2">NSJ-12</strain>
    </source>
</reference>
<dbReference type="Gene3D" id="3.90.1200.10">
    <property type="match status" value="1"/>
</dbReference>
<comment type="caution">
    <text evidence="2">The sequence shown here is derived from an EMBL/GenBank/DDBJ whole genome shotgun (WGS) entry which is preliminary data.</text>
</comment>
<name>A0A926EHV5_9FIRM</name>
<proteinExistence type="predicted"/>
<dbReference type="AlphaFoldDB" id="A0A926EHV5"/>
<dbReference type="Pfam" id="PF01636">
    <property type="entry name" value="APH"/>
    <property type="match status" value="1"/>
</dbReference>
<dbReference type="InterPro" id="IPR011009">
    <property type="entry name" value="Kinase-like_dom_sf"/>
</dbReference>
<dbReference type="PANTHER" id="PTHR21064">
    <property type="entry name" value="AMINOGLYCOSIDE PHOSPHOTRANSFERASE DOMAIN-CONTAINING PROTEIN-RELATED"/>
    <property type="match status" value="1"/>
</dbReference>
<accession>A0A926EHV5</accession>
<dbReference type="EMBL" id="JACRSY010000023">
    <property type="protein sequence ID" value="MBC8580558.1"/>
    <property type="molecule type" value="Genomic_DNA"/>
</dbReference>
<gene>
    <name evidence="2" type="ORF">H8718_13630</name>
</gene>
<dbReference type="SUPFAM" id="SSF56112">
    <property type="entry name" value="Protein kinase-like (PK-like)"/>
    <property type="match status" value="1"/>
</dbReference>
<dbReference type="InterPro" id="IPR050249">
    <property type="entry name" value="Pseudomonas-type_ThrB"/>
</dbReference>
<dbReference type="RefSeq" id="WP_177670951.1">
    <property type="nucleotide sequence ID" value="NZ_JACRSY010000023.1"/>
</dbReference>
<sequence length="370" mass="42217">MSQTLSSAKIMEAIENMSFEGKYLNHTSYGNGHINDTYLVNFQKDGKTIPYILQRINHQIFKNPDALMQNIIGITSFLKEKIMLRGGDINRETLNIIPTKQGKSYYQDSLGNYWRSYVFLTDTTCYEILADAELFYQCGYAFGHFQNLLADYPVDTLSETIPNFHNTPVRFQAFADAVEADICGRAKDVQKEIAFVMEREPLTHILANQLANGNLPLRVTHNDTKLNNSMFDNTTHRPICIIDLDTVMPGLSVNDFGDSIRFGATTGAEDEPDLTKVNFDLNLFESYTKGFLEGCGGNLTEREIDMLPIGAMTMTLECGMRFLTDYLQGDTYFKVHREGHNLDRCRTQFKLVSDMEKHLDTMNEIVNKYR</sequence>
<feature type="domain" description="Aminoglycoside phosphotransferase" evidence="1">
    <location>
        <begin position="30"/>
        <end position="273"/>
    </location>
</feature>
<dbReference type="InterPro" id="IPR002575">
    <property type="entry name" value="Aminoglycoside_PTrfase"/>
</dbReference>
<evidence type="ECO:0000259" key="1">
    <source>
        <dbReference type="Pfam" id="PF01636"/>
    </source>
</evidence>
<protein>
    <submittedName>
        <fullName evidence="2">Aminoglycoside phosphotransferase family protein</fullName>
    </submittedName>
</protein>
<evidence type="ECO:0000313" key="2">
    <source>
        <dbReference type="EMBL" id="MBC8580558.1"/>
    </source>
</evidence>